<comment type="caution">
    <text evidence="1">The sequence shown here is derived from an EMBL/GenBank/DDBJ whole genome shotgun (WGS) entry which is preliminary data.</text>
</comment>
<dbReference type="AlphaFoldDB" id="A0A1U7P4T1"/>
<reference evidence="1 2" key="1">
    <citation type="submission" date="2017-01" db="EMBL/GenBank/DDBJ databases">
        <title>Genome Analysis of Deinococcus marmoris KOPRI26562.</title>
        <authorList>
            <person name="Kim J.H."/>
            <person name="Oh H.-M."/>
        </authorList>
    </citation>
    <scope>NUCLEOTIDE SEQUENCE [LARGE SCALE GENOMIC DNA]</scope>
    <source>
        <strain evidence="1 2">KOPRI26562</strain>
    </source>
</reference>
<dbReference type="Proteomes" id="UP000186607">
    <property type="component" value="Unassembled WGS sequence"/>
</dbReference>
<accession>A0A1U7P4T1</accession>
<name>A0A1U7P4T1_9DEIO</name>
<keyword evidence="2" id="KW-1185">Reference proteome</keyword>
<dbReference type="EMBL" id="MSTI01000007">
    <property type="protein sequence ID" value="OLV20169.1"/>
    <property type="molecule type" value="Genomic_DNA"/>
</dbReference>
<gene>
    <name evidence="1" type="ORF">BOO71_0000535</name>
</gene>
<protein>
    <submittedName>
        <fullName evidence="1">Uncharacterized protein</fullName>
    </submittedName>
</protein>
<sequence length="58" mass="6775">MIRRPARSRLARLRRLHALALFSELSADPCTPERRTRARRSDRIARACRMELNRMAAA</sequence>
<dbReference type="RefSeq" id="WP_175607324.1">
    <property type="nucleotide sequence ID" value="NZ_MSTI01000007.1"/>
</dbReference>
<evidence type="ECO:0000313" key="2">
    <source>
        <dbReference type="Proteomes" id="UP000186607"/>
    </source>
</evidence>
<evidence type="ECO:0000313" key="1">
    <source>
        <dbReference type="EMBL" id="OLV20169.1"/>
    </source>
</evidence>
<proteinExistence type="predicted"/>
<organism evidence="1 2">
    <name type="scientific">Deinococcus marmoris</name>
    <dbReference type="NCBI Taxonomy" id="249408"/>
    <lineage>
        <taxon>Bacteria</taxon>
        <taxon>Thermotogati</taxon>
        <taxon>Deinococcota</taxon>
        <taxon>Deinococci</taxon>
        <taxon>Deinococcales</taxon>
        <taxon>Deinococcaceae</taxon>
        <taxon>Deinococcus</taxon>
    </lineage>
</organism>
<dbReference type="STRING" id="249408.BOO71_0000535"/>